<dbReference type="AlphaFoldDB" id="A0A5D0RH93"/>
<dbReference type="Proteomes" id="UP000322080">
    <property type="component" value="Unassembled WGS sequence"/>
</dbReference>
<evidence type="ECO:0000313" key="2">
    <source>
        <dbReference type="Proteomes" id="UP000322080"/>
    </source>
</evidence>
<evidence type="ECO:0000313" key="1">
    <source>
        <dbReference type="EMBL" id="TYB80987.1"/>
    </source>
</evidence>
<sequence>MPAEDFWVGTLGEILSSNEGAENFETDIFFILFPATAVKAEAGKRHYLAKQNITDEQFLQFKRVAALQAVCSLAYTQSPNDFARFHSICDVSSMSSQFVDDLQEHGLDCVSLVETCTHATLAQSTRRIPDWALQGSDVFGPIHAIEGSRRPLFEQANVSTNFLMDYFAQDEELLSCFETSPSDARDQFCMFLAKVERLQAFMKRKYRIV</sequence>
<protein>
    <submittedName>
        <fullName evidence="1">Uncharacterized protein</fullName>
    </submittedName>
</protein>
<comment type="caution">
    <text evidence="1">The sequence shown here is derived from an EMBL/GenBank/DDBJ whole genome shotgun (WGS) entry which is preliminary data.</text>
</comment>
<keyword evidence="2" id="KW-1185">Reference proteome</keyword>
<name>A0A5D0RH93_9RHOB</name>
<dbReference type="EMBL" id="VSIY01000009">
    <property type="protein sequence ID" value="TYB80987.1"/>
    <property type="molecule type" value="Genomic_DNA"/>
</dbReference>
<organism evidence="1 2">
    <name type="scientific">Maritimibacter fusiformis</name>
    <dbReference type="NCBI Taxonomy" id="2603819"/>
    <lineage>
        <taxon>Bacteria</taxon>
        <taxon>Pseudomonadati</taxon>
        <taxon>Pseudomonadota</taxon>
        <taxon>Alphaproteobacteria</taxon>
        <taxon>Rhodobacterales</taxon>
        <taxon>Roseobacteraceae</taxon>
        <taxon>Maritimibacter</taxon>
    </lineage>
</organism>
<gene>
    <name evidence="1" type="ORF">FVF75_11090</name>
</gene>
<reference evidence="1 2" key="1">
    <citation type="submission" date="2019-08" db="EMBL/GenBank/DDBJ databases">
        <title>Identification of a novel species of the genus Boseongicola.</title>
        <authorList>
            <person name="Zhang X.-Q."/>
        </authorList>
    </citation>
    <scope>NUCLEOTIDE SEQUENCE [LARGE SCALE GENOMIC DNA]</scope>
    <source>
        <strain evidence="1 2">HY14</strain>
    </source>
</reference>
<proteinExistence type="predicted"/>
<accession>A0A5D0RH93</accession>